<comment type="caution">
    <text evidence="1">The sequence shown here is derived from an EMBL/GenBank/DDBJ whole genome shotgun (WGS) entry which is preliminary data.</text>
</comment>
<dbReference type="AlphaFoldDB" id="A0A177F864"/>
<keyword evidence="2" id="KW-1185">Reference proteome</keyword>
<dbReference type="Pfam" id="PF14022">
    <property type="entry name" value="DUF4238"/>
    <property type="match status" value="1"/>
</dbReference>
<dbReference type="InterPro" id="IPR025332">
    <property type="entry name" value="DUF4238"/>
</dbReference>
<organism evidence="1 2">
    <name type="scientific">Fonsecaea monophora</name>
    <dbReference type="NCBI Taxonomy" id="254056"/>
    <lineage>
        <taxon>Eukaryota</taxon>
        <taxon>Fungi</taxon>
        <taxon>Dikarya</taxon>
        <taxon>Ascomycota</taxon>
        <taxon>Pezizomycotina</taxon>
        <taxon>Eurotiomycetes</taxon>
        <taxon>Chaetothyriomycetidae</taxon>
        <taxon>Chaetothyriales</taxon>
        <taxon>Herpotrichiellaceae</taxon>
        <taxon>Fonsecaea</taxon>
    </lineage>
</organism>
<dbReference type="RefSeq" id="XP_022511501.1">
    <property type="nucleotide sequence ID" value="XM_022656156.1"/>
</dbReference>
<evidence type="ECO:0000313" key="1">
    <source>
        <dbReference type="EMBL" id="OAG39549.1"/>
    </source>
</evidence>
<accession>A0A177F864</accession>
<proteinExistence type="predicted"/>
<protein>
    <recommendedName>
        <fullName evidence="3">DUF4238 domain-containing protein</fullName>
    </recommendedName>
</protein>
<evidence type="ECO:0008006" key="3">
    <source>
        <dbReference type="Google" id="ProtNLM"/>
    </source>
</evidence>
<reference evidence="1 2" key="1">
    <citation type="submission" date="2016-03" db="EMBL/GenBank/DDBJ databases">
        <title>Draft genome sequence of the Fonsecaea monophora CBS 269.37.</title>
        <authorList>
            <person name="Bombassaro A."/>
            <person name="Vinicius W.A."/>
            <person name="De Hoog S."/>
            <person name="Sun J."/>
            <person name="Souza E.M."/>
            <person name="Raittz R.T."/>
            <person name="Costa F."/>
            <person name="Leao A.C."/>
            <person name="Tadra-Sfeir M.Z."/>
            <person name="Baura V."/>
            <person name="Balsanelli E."/>
            <person name="Pedrosa F.O."/>
            <person name="Moreno L.F."/>
            <person name="Steffens M.B."/>
            <person name="Xi L."/>
            <person name="Bocca A.L."/>
            <person name="Felipe M.S."/>
            <person name="Teixeira M."/>
            <person name="Telles Filho F.Q."/>
            <person name="Azevedo C.M."/>
            <person name="Gomes R."/>
            <person name="Vicente V.A."/>
        </authorList>
    </citation>
    <scope>NUCLEOTIDE SEQUENCE [LARGE SCALE GENOMIC DNA]</scope>
    <source>
        <strain evidence="1 2">CBS 269.37</strain>
    </source>
</reference>
<name>A0A177F864_9EURO</name>
<gene>
    <name evidence="1" type="ORF">AYO21_06193</name>
</gene>
<sequence length="593" mass="69285">MSSQYQHFIPQFILRKFSNFETLVAEGLQRTKARKYCKVSFLNLEDGKLESRNAARTFGRNNMYLDPSIFPASSVAECMVEKELCTLEERAAKILQKIETAYNCGNSQFSLRRHEKDELRRFLFIMLYRNCSFERRFEKSKKDYDADDRYNMLIYMQERGIEDPKTVWLDNLLAFLSIPLGTNEGWKREIIEKAYPPDAAWFIMHLESTFLSFCCPANLPYSDNEFMLTQNAYSIFEGPNDETQWMDWHVFAPISPNLMIIMRKNVLQKWDDPDKERMRLEQLEVIKSEIGLDRIKPQRLSNLIDLPLERPQVRYFGSPVEGEPVSQFCKDDEFNFKFIRLSTEHLQLLNTIFFEEAITTSGIVFNDRQKFKHMLEHYLAADPMEFKQTYSNDQLLKCHSPLPSPWPRLNAWRKANVPAYLKLLEAAAAELGSDVRAQYFDWNFFKCLDGISSEFIRRYSRLGGDGCTILYDLSQANSITNLVTRVDRLIQSQPQSFKAHVRQERAKLLTQLPARRLWLHMRQLRTRIRSKSINKPEDELKECTTSKADGLEDAVIDGTHSNSYDGSNPFKDLVTDSSFLKHITYSTLLGSQK</sequence>
<dbReference type="EMBL" id="LVKK01000042">
    <property type="protein sequence ID" value="OAG39549.1"/>
    <property type="molecule type" value="Genomic_DNA"/>
</dbReference>
<evidence type="ECO:0000313" key="2">
    <source>
        <dbReference type="Proteomes" id="UP000077002"/>
    </source>
</evidence>
<dbReference type="OrthoDB" id="5340163at2759"/>
<dbReference type="Proteomes" id="UP000077002">
    <property type="component" value="Unassembled WGS sequence"/>
</dbReference>
<dbReference type="GeneID" id="34601354"/>